<organism evidence="1 2">
    <name type="scientific">Smallanthus sonchifolius</name>
    <dbReference type="NCBI Taxonomy" id="185202"/>
    <lineage>
        <taxon>Eukaryota</taxon>
        <taxon>Viridiplantae</taxon>
        <taxon>Streptophyta</taxon>
        <taxon>Embryophyta</taxon>
        <taxon>Tracheophyta</taxon>
        <taxon>Spermatophyta</taxon>
        <taxon>Magnoliopsida</taxon>
        <taxon>eudicotyledons</taxon>
        <taxon>Gunneridae</taxon>
        <taxon>Pentapetalae</taxon>
        <taxon>asterids</taxon>
        <taxon>campanulids</taxon>
        <taxon>Asterales</taxon>
        <taxon>Asteraceae</taxon>
        <taxon>Asteroideae</taxon>
        <taxon>Heliantheae alliance</taxon>
        <taxon>Millerieae</taxon>
        <taxon>Smallanthus</taxon>
    </lineage>
</organism>
<sequence length="72" mass="7882">MKEGSLINGEDDSYEEEGDESMFIVYRYKSWLAKAGFAEGLLLSEKVGLDPSVVVEAPKKMKLTGKDGSSGY</sequence>
<name>A0ACB9J1C7_9ASTR</name>
<comment type="caution">
    <text evidence="1">The sequence shown here is derived from an EMBL/GenBank/DDBJ whole genome shotgun (WGS) entry which is preliminary data.</text>
</comment>
<evidence type="ECO:0000313" key="1">
    <source>
        <dbReference type="EMBL" id="KAI3813902.1"/>
    </source>
</evidence>
<dbReference type="Proteomes" id="UP001056120">
    <property type="component" value="Linkage Group LG06"/>
</dbReference>
<evidence type="ECO:0000313" key="2">
    <source>
        <dbReference type="Proteomes" id="UP001056120"/>
    </source>
</evidence>
<protein>
    <submittedName>
        <fullName evidence="1">Uncharacterized protein</fullName>
    </submittedName>
</protein>
<gene>
    <name evidence="1" type="ORF">L1987_18637</name>
</gene>
<reference evidence="2" key="1">
    <citation type="journal article" date="2022" name="Mol. Ecol. Resour.">
        <title>The genomes of chicory, endive, great burdock and yacon provide insights into Asteraceae palaeo-polyploidization history and plant inulin production.</title>
        <authorList>
            <person name="Fan W."/>
            <person name="Wang S."/>
            <person name="Wang H."/>
            <person name="Wang A."/>
            <person name="Jiang F."/>
            <person name="Liu H."/>
            <person name="Zhao H."/>
            <person name="Xu D."/>
            <person name="Zhang Y."/>
        </authorList>
    </citation>
    <scope>NUCLEOTIDE SEQUENCE [LARGE SCALE GENOMIC DNA]</scope>
    <source>
        <strain evidence="2">cv. Yunnan</strain>
    </source>
</reference>
<dbReference type="EMBL" id="CM042023">
    <property type="protein sequence ID" value="KAI3813902.1"/>
    <property type="molecule type" value="Genomic_DNA"/>
</dbReference>
<proteinExistence type="predicted"/>
<keyword evidence="2" id="KW-1185">Reference proteome</keyword>
<accession>A0ACB9J1C7</accession>
<reference evidence="1 2" key="2">
    <citation type="journal article" date="2022" name="Mol. Ecol. Resour.">
        <title>The genomes of chicory, endive, great burdock and yacon provide insights into Asteraceae paleo-polyploidization history and plant inulin production.</title>
        <authorList>
            <person name="Fan W."/>
            <person name="Wang S."/>
            <person name="Wang H."/>
            <person name="Wang A."/>
            <person name="Jiang F."/>
            <person name="Liu H."/>
            <person name="Zhao H."/>
            <person name="Xu D."/>
            <person name="Zhang Y."/>
        </authorList>
    </citation>
    <scope>NUCLEOTIDE SEQUENCE [LARGE SCALE GENOMIC DNA]</scope>
    <source>
        <strain evidence="2">cv. Yunnan</strain>
        <tissue evidence="1">Leaves</tissue>
    </source>
</reference>